<evidence type="ECO:0000313" key="6">
    <source>
        <dbReference type="Proteomes" id="UP001243330"/>
    </source>
</evidence>
<feature type="domain" description="Nucleoside phosphorylase" evidence="3">
    <location>
        <begin position="37"/>
        <end position="139"/>
    </location>
</feature>
<dbReference type="Gene3D" id="3.40.50.300">
    <property type="entry name" value="P-loop containing nucleotide triphosphate hydrolases"/>
    <property type="match status" value="1"/>
</dbReference>
<dbReference type="AlphaFoldDB" id="A0AAD9A264"/>
<dbReference type="Pfam" id="PF24883">
    <property type="entry name" value="NPHP3_N"/>
    <property type="match status" value="1"/>
</dbReference>
<dbReference type="InterPro" id="IPR056884">
    <property type="entry name" value="NPHP3-like_N"/>
</dbReference>
<dbReference type="SUPFAM" id="SSF53167">
    <property type="entry name" value="Purine and uridine phosphorylases"/>
    <property type="match status" value="1"/>
</dbReference>
<dbReference type="EMBL" id="JAQOWY010000706">
    <property type="protein sequence ID" value="KAK1839200.1"/>
    <property type="molecule type" value="Genomic_DNA"/>
</dbReference>
<feature type="region of interest" description="Disordered" evidence="2">
    <location>
        <begin position="227"/>
        <end position="252"/>
    </location>
</feature>
<reference evidence="5" key="1">
    <citation type="submission" date="2023-01" db="EMBL/GenBank/DDBJ databases">
        <title>Colletotrichum chrysophilum M932 genome sequence.</title>
        <authorList>
            <person name="Baroncelli R."/>
        </authorList>
    </citation>
    <scope>NUCLEOTIDE SEQUENCE</scope>
    <source>
        <strain evidence="5">M932</strain>
    </source>
</reference>
<gene>
    <name evidence="5" type="ORF">CCHR01_18180</name>
</gene>
<sequence length="612" mass="67717">MTDTSAKKRKNDEEDDQRGHPKNRRVEATHTHRSYTVGWVCALPKEQTAAVAMLDEEHPSLPNPSGDPNAYTLGSIGGHNVVVACLPMGQIGTVSAATVATHMVQTFPSMKFGLMVGIGGGVPYKENDVRLGDVVISSPSGQFPGVVQWDMGKTKEGGKFERTGSLNNPPASLLSALSKIKTRHSMKEPRIQEFLDEMATRWPMLAAQYLKSEEMVDVLFKSSYGHEEKPVDTESGSDDSSDEDDEECQYCDKSKVKSRKPASRGLKVHYGLIASGNQVIKDAKFRDAMNKGLGGQLLCVEMEAAGLMTNFPCLVIRGICDYADSHKNKVWQEHAAAVAAAYAKELLLDHVQPAEVERERSAREQLSAQLTEVENAVTAVGEDVKQVHVKLTTAEDKKLFKDILEWLSPINYGSMQSDHFTMRHEGTGQWFLSSPQYQEWNESTGKTLYCPGIPGAGKTILTSIVINDLVSKAESNTEVGIAYVYCSFQRATEQNIEHMLSSLLKQLAERAPDPSESLRSLFEKHKHWQTRPSVAELSKTLELVCKTFARVYILIDALDECQAVGCRSSLLKTLFKQRTGTGAPVHLFATSRFIPEIEEEFEDPLRCEIKAS</sequence>
<dbReference type="InterPro" id="IPR035994">
    <property type="entry name" value="Nucleoside_phosphorylase_sf"/>
</dbReference>
<dbReference type="InterPro" id="IPR053137">
    <property type="entry name" value="NLR-like"/>
</dbReference>
<feature type="domain" description="Nephrocystin 3-like N-terminal" evidence="4">
    <location>
        <begin position="426"/>
        <end position="592"/>
    </location>
</feature>
<evidence type="ECO:0000313" key="5">
    <source>
        <dbReference type="EMBL" id="KAK1839200.1"/>
    </source>
</evidence>
<feature type="compositionally biased region" description="Acidic residues" evidence="2">
    <location>
        <begin position="235"/>
        <end position="249"/>
    </location>
</feature>
<feature type="region of interest" description="Disordered" evidence="2">
    <location>
        <begin position="1"/>
        <end position="30"/>
    </location>
</feature>
<dbReference type="InterPro" id="IPR027417">
    <property type="entry name" value="P-loop_NTPase"/>
</dbReference>
<evidence type="ECO:0000259" key="4">
    <source>
        <dbReference type="Pfam" id="PF24883"/>
    </source>
</evidence>
<dbReference type="PANTHER" id="PTHR46082:SF11">
    <property type="entry name" value="AAA+ ATPASE DOMAIN-CONTAINING PROTEIN-RELATED"/>
    <property type="match status" value="1"/>
</dbReference>
<dbReference type="PANTHER" id="PTHR46082">
    <property type="entry name" value="ATP/GTP-BINDING PROTEIN-RELATED"/>
    <property type="match status" value="1"/>
</dbReference>
<dbReference type="GO" id="GO:0003824">
    <property type="term" value="F:catalytic activity"/>
    <property type="evidence" value="ECO:0007669"/>
    <property type="project" value="InterPro"/>
</dbReference>
<organism evidence="5 6">
    <name type="scientific">Colletotrichum chrysophilum</name>
    <dbReference type="NCBI Taxonomy" id="1836956"/>
    <lineage>
        <taxon>Eukaryota</taxon>
        <taxon>Fungi</taxon>
        <taxon>Dikarya</taxon>
        <taxon>Ascomycota</taxon>
        <taxon>Pezizomycotina</taxon>
        <taxon>Sordariomycetes</taxon>
        <taxon>Hypocreomycetidae</taxon>
        <taxon>Glomerellales</taxon>
        <taxon>Glomerellaceae</taxon>
        <taxon>Colletotrichum</taxon>
        <taxon>Colletotrichum gloeosporioides species complex</taxon>
    </lineage>
</organism>
<dbReference type="Gene3D" id="3.40.50.1580">
    <property type="entry name" value="Nucleoside phosphorylase domain"/>
    <property type="match status" value="1"/>
</dbReference>
<comment type="caution">
    <text evidence="5">The sequence shown here is derived from an EMBL/GenBank/DDBJ whole genome shotgun (WGS) entry which is preliminary data.</text>
</comment>
<name>A0AAD9A264_9PEZI</name>
<keyword evidence="1" id="KW-0677">Repeat</keyword>
<protein>
    <submittedName>
        <fullName evidence="5">Ankyrin repeat protein</fullName>
    </submittedName>
</protein>
<accession>A0AAD9A264</accession>
<evidence type="ECO:0000259" key="3">
    <source>
        <dbReference type="Pfam" id="PF01048"/>
    </source>
</evidence>
<dbReference type="InterPro" id="IPR000845">
    <property type="entry name" value="Nucleoside_phosphorylase_d"/>
</dbReference>
<dbReference type="Proteomes" id="UP001243330">
    <property type="component" value="Unassembled WGS sequence"/>
</dbReference>
<evidence type="ECO:0000256" key="1">
    <source>
        <dbReference type="ARBA" id="ARBA00022737"/>
    </source>
</evidence>
<dbReference type="Pfam" id="PF01048">
    <property type="entry name" value="PNP_UDP_1"/>
    <property type="match status" value="1"/>
</dbReference>
<dbReference type="GO" id="GO:0009116">
    <property type="term" value="P:nucleoside metabolic process"/>
    <property type="evidence" value="ECO:0007669"/>
    <property type="project" value="InterPro"/>
</dbReference>
<proteinExistence type="predicted"/>
<evidence type="ECO:0000256" key="2">
    <source>
        <dbReference type="SAM" id="MobiDB-lite"/>
    </source>
</evidence>
<keyword evidence="6" id="KW-1185">Reference proteome</keyword>